<dbReference type="InterPro" id="IPR012677">
    <property type="entry name" value="Nucleotide-bd_a/b_plait_sf"/>
</dbReference>
<name>A0ABD2A596_VESSQ</name>
<dbReference type="InterPro" id="IPR035979">
    <property type="entry name" value="RBD_domain_sf"/>
</dbReference>
<organism evidence="2 3">
    <name type="scientific">Vespula squamosa</name>
    <name type="common">Southern yellow jacket</name>
    <name type="synonym">Wasp</name>
    <dbReference type="NCBI Taxonomy" id="30214"/>
    <lineage>
        <taxon>Eukaryota</taxon>
        <taxon>Metazoa</taxon>
        <taxon>Ecdysozoa</taxon>
        <taxon>Arthropoda</taxon>
        <taxon>Hexapoda</taxon>
        <taxon>Insecta</taxon>
        <taxon>Pterygota</taxon>
        <taxon>Neoptera</taxon>
        <taxon>Endopterygota</taxon>
        <taxon>Hymenoptera</taxon>
        <taxon>Apocrita</taxon>
        <taxon>Aculeata</taxon>
        <taxon>Vespoidea</taxon>
        <taxon>Vespidae</taxon>
        <taxon>Vespinae</taxon>
        <taxon>Vespula</taxon>
    </lineage>
</organism>
<dbReference type="Gene3D" id="3.30.70.330">
    <property type="match status" value="2"/>
</dbReference>
<dbReference type="AlphaFoldDB" id="A0ABD2A596"/>
<feature type="compositionally biased region" description="Low complexity" evidence="1">
    <location>
        <begin position="212"/>
        <end position="224"/>
    </location>
</feature>
<proteinExistence type="predicted"/>
<accession>A0ABD2A596</accession>
<comment type="caution">
    <text evidence="2">The sequence shown here is derived from an EMBL/GenBank/DDBJ whole genome shotgun (WGS) entry which is preliminary data.</text>
</comment>
<evidence type="ECO:0000313" key="2">
    <source>
        <dbReference type="EMBL" id="KAL2715793.1"/>
    </source>
</evidence>
<sequence length="224" mass="25723">MHQELWKLKLKERAERTLHVRYTRKIRNIKEVADLFTGDFTVKLPRQPSKNCHVEFSTIEEALQNKRALKGKIVYGKPIVIRRALLNTLSGKQFRRKGKKVKIPDVEPDVIFTQSIFVGNLKCFTKANEIKDVLPGCISVTLLKPYTNTLRSAIVKMESIELAAEYLLKKREWPCLHGNRLILKPDTRIKHKNKSHVRIDKAGSKGTSKNKTSTVETENSVSSY</sequence>
<evidence type="ECO:0000313" key="3">
    <source>
        <dbReference type="Proteomes" id="UP001607302"/>
    </source>
</evidence>
<keyword evidence="3" id="KW-1185">Reference proteome</keyword>
<protein>
    <submittedName>
        <fullName evidence="2">Uncharacterized protein</fullName>
    </submittedName>
</protein>
<reference evidence="2 3" key="1">
    <citation type="journal article" date="2024" name="Ann. Entomol. Soc. Am.">
        <title>Genomic analyses of the southern and eastern yellowjacket wasps (Hymenoptera: Vespidae) reveal evolutionary signatures of social life.</title>
        <authorList>
            <person name="Catto M.A."/>
            <person name="Caine P.B."/>
            <person name="Orr S.E."/>
            <person name="Hunt B.G."/>
            <person name="Goodisman M.A.D."/>
        </authorList>
    </citation>
    <scope>NUCLEOTIDE SEQUENCE [LARGE SCALE GENOMIC DNA]</scope>
    <source>
        <strain evidence="2">233</strain>
        <tissue evidence="2">Head and thorax</tissue>
    </source>
</reference>
<evidence type="ECO:0000256" key="1">
    <source>
        <dbReference type="SAM" id="MobiDB-lite"/>
    </source>
</evidence>
<feature type="region of interest" description="Disordered" evidence="1">
    <location>
        <begin position="192"/>
        <end position="224"/>
    </location>
</feature>
<dbReference type="Proteomes" id="UP001607302">
    <property type="component" value="Unassembled WGS sequence"/>
</dbReference>
<dbReference type="SUPFAM" id="SSF54928">
    <property type="entry name" value="RNA-binding domain, RBD"/>
    <property type="match status" value="1"/>
</dbReference>
<gene>
    <name evidence="2" type="ORF">V1478_015491</name>
</gene>
<dbReference type="EMBL" id="JAUDFV010000155">
    <property type="protein sequence ID" value="KAL2715793.1"/>
    <property type="molecule type" value="Genomic_DNA"/>
</dbReference>